<dbReference type="PANTHER" id="PTHR42932:SF1">
    <property type="entry name" value="GENERAL STRESS PROTEIN 20U"/>
    <property type="match status" value="1"/>
</dbReference>
<keyword evidence="3" id="KW-0238">DNA-binding</keyword>
<name>A0A1I5AXG6_9BACT</name>
<dbReference type="SUPFAM" id="SSF47240">
    <property type="entry name" value="Ferritin-like"/>
    <property type="match status" value="1"/>
</dbReference>
<accession>A0A1I5AXG6</accession>
<dbReference type="EMBL" id="FOVW01000001">
    <property type="protein sequence ID" value="SFN67145.1"/>
    <property type="molecule type" value="Genomic_DNA"/>
</dbReference>
<dbReference type="InterPro" id="IPR012347">
    <property type="entry name" value="Ferritin-like"/>
</dbReference>
<proteinExistence type="inferred from homology"/>
<organism evidence="3 4">
    <name type="scientific">Algoriphagus ornithinivorans</name>
    <dbReference type="NCBI Taxonomy" id="226506"/>
    <lineage>
        <taxon>Bacteria</taxon>
        <taxon>Pseudomonadati</taxon>
        <taxon>Bacteroidota</taxon>
        <taxon>Cytophagia</taxon>
        <taxon>Cytophagales</taxon>
        <taxon>Cyclobacteriaceae</taxon>
        <taxon>Algoriphagus</taxon>
    </lineage>
</organism>
<evidence type="ECO:0000313" key="3">
    <source>
        <dbReference type="EMBL" id="SFN67145.1"/>
    </source>
</evidence>
<dbReference type="InterPro" id="IPR009078">
    <property type="entry name" value="Ferritin-like_SF"/>
</dbReference>
<dbReference type="PANTHER" id="PTHR42932">
    <property type="entry name" value="GENERAL STRESS PROTEIN 20U"/>
    <property type="match status" value="1"/>
</dbReference>
<feature type="domain" description="Ferritin/DPS" evidence="2">
    <location>
        <begin position="27"/>
        <end position="157"/>
    </location>
</feature>
<dbReference type="Pfam" id="PF00210">
    <property type="entry name" value="Ferritin"/>
    <property type="match status" value="1"/>
</dbReference>
<dbReference type="RefSeq" id="WP_091649322.1">
    <property type="nucleotide sequence ID" value="NZ_FOVW01000001.1"/>
</dbReference>
<gene>
    <name evidence="3" type="ORF">SAMN04488519_101310</name>
</gene>
<dbReference type="InterPro" id="IPR002177">
    <property type="entry name" value="DPS_DNA-bd"/>
</dbReference>
<sequence>MKRFTFLFVFMMAWVLEVNGQTATTVKLQETLEDLVSLDRLVRQVHWNARGTAAYSLHELTGEFHAELDSQQDIFAEQLSILGVDPVVSFEKLTQNVHAVPNANQKHMRKAGIDLLIKHYQQMINQVKERMKGIDDLVVEDHFIGLRAMLELQQWKLKLEQEI</sequence>
<comment type="similarity">
    <text evidence="1">Belongs to the Dps family.</text>
</comment>
<reference evidence="4" key="1">
    <citation type="submission" date="2016-10" db="EMBL/GenBank/DDBJ databases">
        <authorList>
            <person name="Varghese N."/>
            <person name="Submissions S."/>
        </authorList>
    </citation>
    <scope>NUCLEOTIDE SEQUENCE [LARGE SCALE GENOMIC DNA]</scope>
    <source>
        <strain evidence="4">DSM 15282</strain>
    </source>
</reference>
<dbReference type="GO" id="GO:0003677">
    <property type="term" value="F:DNA binding"/>
    <property type="evidence" value="ECO:0007669"/>
    <property type="project" value="UniProtKB-KW"/>
</dbReference>
<evidence type="ECO:0000313" key="4">
    <source>
        <dbReference type="Proteomes" id="UP000199564"/>
    </source>
</evidence>
<dbReference type="AlphaFoldDB" id="A0A1I5AXG6"/>
<dbReference type="STRING" id="226506.SAMN04488519_101310"/>
<keyword evidence="4" id="KW-1185">Reference proteome</keyword>
<dbReference type="InterPro" id="IPR008331">
    <property type="entry name" value="Ferritin_DPS_dom"/>
</dbReference>
<evidence type="ECO:0000256" key="1">
    <source>
        <dbReference type="ARBA" id="ARBA00009497"/>
    </source>
</evidence>
<dbReference type="GO" id="GO:0008199">
    <property type="term" value="F:ferric iron binding"/>
    <property type="evidence" value="ECO:0007669"/>
    <property type="project" value="InterPro"/>
</dbReference>
<dbReference type="Proteomes" id="UP000199564">
    <property type="component" value="Unassembled WGS sequence"/>
</dbReference>
<evidence type="ECO:0000259" key="2">
    <source>
        <dbReference type="Pfam" id="PF00210"/>
    </source>
</evidence>
<protein>
    <submittedName>
        <fullName evidence="3">DNA-binding ferritin-like protein (Oxidative damage protectant)</fullName>
    </submittedName>
</protein>
<dbReference type="Gene3D" id="1.20.1260.10">
    <property type="match status" value="1"/>
</dbReference>